<dbReference type="PATRIC" id="fig|1173020.3.peg.971"/>
<dbReference type="HOGENOM" id="CLU_188948_0_0_3"/>
<dbReference type="KEGG" id="cmp:Cha6605_0826"/>
<evidence type="ECO:0000313" key="1">
    <source>
        <dbReference type="EMBL" id="AFY92087.1"/>
    </source>
</evidence>
<dbReference type="Proteomes" id="UP000010366">
    <property type="component" value="Chromosome"/>
</dbReference>
<evidence type="ECO:0000313" key="2">
    <source>
        <dbReference type="Proteomes" id="UP000010366"/>
    </source>
</evidence>
<dbReference type="RefSeq" id="WP_015158281.1">
    <property type="nucleotide sequence ID" value="NC_019697.1"/>
</dbReference>
<accession>K9UAE2</accession>
<dbReference type="EMBL" id="CP003600">
    <property type="protein sequence ID" value="AFY92087.1"/>
    <property type="molecule type" value="Genomic_DNA"/>
</dbReference>
<dbReference type="AlphaFoldDB" id="K9UAE2"/>
<name>K9UAE2_CHAP6</name>
<proteinExistence type="predicted"/>
<reference evidence="1 2" key="1">
    <citation type="submission" date="2012-05" db="EMBL/GenBank/DDBJ databases">
        <title>Finished chromosome of genome of Chamaesiphon sp. PCC 6605.</title>
        <authorList>
            <consortium name="US DOE Joint Genome Institute"/>
            <person name="Gugger M."/>
            <person name="Coursin T."/>
            <person name="Rippka R."/>
            <person name="Tandeau De Marsac N."/>
            <person name="Huntemann M."/>
            <person name="Wei C.-L."/>
            <person name="Han J."/>
            <person name="Detter J.C."/>
            <person name="Han C."/>
            <person name="Tapia R."/>
            <person name="Chen A."/>
            <person name="Kyrpides N."/>
            <person name="Mavromatis K."/>
            <person name="Markowitz V."/>
            <person name="Szeto E."/>
            <person name="Ivanova N."/>
            <person name="Pagani I."/>
            <person name="Pati A."/>
            <person name="Goodwin L."/>
            <person name="Nordberg H.P."/>
            <person name="Cantor M.N."/>
            <person name="Hua S.X."/>
            <person name="Woyke T."/>
            <person name="Kerfeld C.A."/>
        </authorList>
    </citation>
    <scope>NUCLEOTIDE SEQUENCE [LARGE SCALE GENOMIC DNA]</scope>
    <source>
        <strain evidence="2">ATCC 27169 / PCC 6605</strain>
    </source>
</reference>
<keyword evidence="2" id="KW-1185">Reference proteome</keyword>
<organism evidence="1 2">
    <name type="scientific">Chamaesiphon minutus (strain ATCC 27169 / PCC 6605)</name>
    <dbReference type="NCBI Taxonomy" id="1173020"/>
    <lineage>
        <taxon>Bacteria</taxon>
        <taxon>Bacillati</taxon>
        <taxon>Cyanobacteriota</taxon>
        <taxon>Cyanophyceae</taxon>
        <taxon>Gomontiellales</taxon>
        <taxon>Chamaesiphonaceae</taxon>
        <taxon>Chamaesiphon</taxon>
    </lineage>
</organism>
<sequence length="56" mass="6760">MTQSNEPNEYDRQFRHLNRRLERLEDTQISPQEFSRAFDRVYAEFAGVNSRIDRVA</sequence>
<protein>
    <submittedName>
        <fullName evidence="1">Uncharacterized protein</fullName>
    </submittedName>
</protein>
<dbReference type="STRING" id="1173020.Cha6605_0826"/>
<gene>
    <name evidence="1" type="ORF">Cha6605_0826</name>
</gene>
<dbReference type="OrthoDB" id="573671at2"/>